<evidence type="ECO:0000256" key="3">
    <source>
        <dbReference type="ARBA" id="ARBA00022989"/>
    </source>
</evidence>
<dbReference type="InterPro" id="IPR051533">
    <property type="entry name" value="WaaL-like"/>
</dbReference>
<feature type="transmembrane region" description="Helical" evidence="5">
    <location>
        <begin position="254"/>
        <end position="271"/>
    </location>
</feature>
<keyword evidence="2 5" id="KW-0812">Transmembrane</keyword>
<reference evidence="7 8" key="1">
    <citation type="submission" date="2019-08" db="EMBL/GenBank/DDBJ databases">
        <title>In-depth cultivation of the pig gut microbiome towards novel bacterial diversity and tailored functional studies.</title>
        <authorList>
            <person name="Wylensek D."/>
            <person name="Hitch T.C.A."/>
            <person name="Clavel T."/>
        </authorList>
    </citation>
    <scope>NUCLEOTIDE SEQUENCE [LARGE SCALE GENOMIC DNA]</scope>
    <source>
        <strain evidence="7 8">WCA-693-APC-MOT-I</strain>
    </source>
</reference>
<dbReference type="Proteomes" id="UP000482209">
    <property type="component" value="Unassembled WGS sequence"/>
</dbReference>
<keyword evidence="4 5" id="KW-0472">Membrane</keyword>
<evidence type="ECO:0000256" key="2">
    <source>
        <dbReference type="ARBA" id="ARBA00022692"/>
    </source>
</evidence>
<feature type="transmembrane region" description="Helical" evidence="5">
    <location>
        <begin position="478"/>
        <end position="502"/>
    </location>
</feature>
<feature type="transmembrane region" description="Helical" evidence="5">
    <location>
        <begin position="226"/>
        <end position="242"/>
    </location>
</feature>
<evidence type="ECO:0000313" key="8">
    <source>
        <dbReference type="Proteomes" id="UP000482209"/>
    </source>
</evidence>
<feature type="domain" description="O-antigen ligase-related" evidence="6">
    <location>
        <begin position="212"/>
        <end position="385"/>
    </location>
</feature>
<feature type="transmembrane region" description="Helical" evidence="5">
    <location>
        <begin position="124"/>
        <end position="150"/>
    </location>
</feature>
<evidence type="ECO:0000259" key="6">
    <source>
        <dbReference type="Pfam" id="PF04932"/>
    </source>
</evidence>
<keyword evidence="7" id="KW-0436">Ligase</keyword>
<feature type="transmembrane region" description="Helical" evidence="5">
    <location>
        <begin position="412"/>
        <end position="429"/>
    </location>
</feature>
<feature type="transmembrane region" description="Helical" evidence="5">
    <location>
        <begin position="435"/>
        <end position="457"/>
    </location>
</feature>
<keyword evidence="8" id="KW-1185">Reference proteome</keyword>
<comment type="subcellular location">
    <subcellularLocation>
        <location evidence="1">Membrane</location>
        <topology evidence="1">Multi-pass membrane protein</topology>
    </subcellularLocation>
</comment>
<comment type="caution">
    <text evidence="7">The sequence shown here is derived from an EMBL/GenBank/DDBJ whole genome shotgun (WGS) entry which is preliminary data.</text>
</comment>
<dbReference type="PANTHER" id="PTHR37422">
    <property type="entry name" value="TEICHURONIC ACID BIOSYNTHESIS PROTEIN TUAE"/>
    <property type="match status" value="1"/>
</dbReference>
<dbReference type="PANTHER" id="PTHR37422:SF13">
    <property type="entry name" value="LIPOPOLYSACCHARIDE BIOSYNTHESIS PROTEIN PA4999-RELATED"/>
    <property type="match status" value="1"/>
</dbReference>
<feature type="transmembrane region" description="Helical" evidence="5">
    <location>
        <begin position="20"/>
        <end position="53"/>
    </location>
</feature>
<protein>
    <submittedName>
        <fullName evidence="7">O-antigen ligase family protein</fullName>
    </submittedName>
</protein>
<feature type="transmembrane region" description="Helical" evidence="5">
    <location>
        <begin position="93"/>
        <end position="112"/>
    </location>
</feature>
<evidence type="ECO:0000256" key="1">
    <source>
        <dbReference type="ARBA" id="ARBA00004141"/>
    </source>
</evidence>
<dbReference type="Pfam" id="PF04932">
    <property type="entry name" value="Wzy_C"/>
    <property type="match status" value="1"/>
</dbReference>
<dbReference type="InterPro" id="IPR007016">
    <property type="entry name" value="O-antigen_ligase-rel_domated"/>
</dbReference>
<evidence type="ECO:0000313" key="7">
    <source>
        <dbReference type="EMBL" id="MSS62425.1"/>
    </source>
</evidence>
<feature type="transmembrane region" description="Helical" evidence="5">
    <location>
        <begin position="65"/>
        <end position="87"/>
    </location>
</feature>
<evidence type="ECO:0000256" key="5">
    <source>
        <dbReference type="SAM" id="Phobius"/>
    </source>
</evidence>
<gene>
    <name evidence="7" type="ORF">FYJ58_00770</name>
</gene>
<dbReference type="GO" id="GO:0016020">
    <property type="term" value="C:membrane"/>
    <property type="evidence" value="ECO:0007669"/>
    <property type="project" value="UniProtKB-SubCell"/>
</dbReference>
<dbReference type="GO" id="GO:0016874">
    <property type="term" value="F:ligase activity"/>
    <property type="evidence" value="ECO:0007669"/>
    <property type="project" value="UniProtKB-KW"/>
</dbReference>
<sequence>MNVIKEKVQNHFLDEKAFRIFYMLSLFLTSLCFFEHGFQVITGICMVWAVFLIKNRFQEQTGIKSIRYLIWLVLFVGSGIITSILYIQDNFGMNMLMMYHVTICFILLYGMHAQEDKEAIREEMLIIFKWITILSMAFAAIGLVLFLIFVRIEAFGYVVGLFKNRFTGVYTHPNIAAFCSVAGIVCSHMIYSEKNSDGTDLVSHKLIKAGWVLHITTIFLSDSNASLLFVVTYVGVILLFKGKSIEEAKKIKHILKVLLFCMVAVVLSLVIRGMSQTAMAAFINAVHSTETTPGEPMAYTPVEVEEGTEIELGRGERADLSSGRFDSFQKAFTLLRMKPVLGIGKENIVEYGERYLPEGFRYFDLHNGYLTILLSCGLLGFSIFAGFTMNVVKKVWKNMLEIDRLNESERKFFICSLAIVASYCLYSMFERTMLFDITFMVAIFWLVLGYFMTFIVQKEEERGEVMEDTPSTKRRRKLVLVPVRLWMTLYLVSVTVMGFLIAQ</sequence>
<dbReference type="AlphaFoldDB" id="A0A6L5XUH6"/>
<evidence type="ECO:0000256" key="4">
    <source>
        <dbReference type="ARBA" id="ARBA00023136"/>
    </source>
</evidence>
<proteinExistence type="predicted"/>
<keyword evidence="3 5" id="KW-1133">Transmembrane helix</keyword>
<feature type="transmembrane region" description="Helical" evidence="5">
    <location>
        <begin position="369"/>
        <end position="392"/>
    </location>
</feature>
<name>A0A6L5XUH6_9FIRM</name>
<organism evidence="7 8">
    <name type="scientific">Velocimicrobium porci</name>
    <dbReference type="NCBI Taxonomy" id="2606634"/>
    <lineage>
        <taxon>Bacteria</taxon>
        <taxon>Bacillati</taxon>
        <taxon>Bacillota</taxon>
        <taxon>Clostridia</taxon>
        <taxon>Lachnospirales</taxon>
        <taxon>Lachnospiraceae</taxon>
        <taxon>Velocimicrobium</taxon>
    </lineage>
</organism>
<accession>A0A6L5XUH6</accession>
<dbReference type="EMBL" id="VUMT01000001">
    <property type="protein sequence ID" value="MSS62425.1"/>
    <property type="molecule type" value="Genomic_DNA"/>
</dbReference>
<dbReference type="RefSeq" id="WP_154515784.1">
    <property type="nucleotide sequence ID" value="NZ_VUMT01000001.1"/>
</dbReference>